<sequence>MISPITESIQKGDHVKLILDKENGPDNHLHGKTGEIINIEFDDAQTVTGNSEDNFIYTIRLENGNVPDIHFRRHDLKKDGKNL</sequence>
<accession>A0A5N5U878</accession>
<evidence type="ECO:0000313" key="3">
    <source>
        <dbReference type="Proteomes" id="UP000326865"/>
    </source>
</evidence>
<organism evidence="2 3">
    <name type="scientific">Halosegnis rubeus</name>
    <dbReference type="NCBI Taxonomy" id="2212850"/>
    <lineage>
        <taxon>Archaea</taxon>
        <taxon>Methanobacteriati</taxon>
        <taxon>Methanobacteriota</taxon>
        <taxon>Stenosarchaea group</taxon>
        <taxon>Halobacteria</taxon>
        <taxon>Halobacteriales</taxon>
        <taxon>Natronomonadaceae</taxon>
        <taxon>Halosegnis</taxon>
    </lineage>
</organism>
<reference evidence="2 3" key="1">
    <citation type="submission" date="2019-10" db="EMBL/GenBank/DDBJ databases">
        <title>Unraveling microbial dark matter from salterns through culturing: the case of the genus Halosegnis.</title>
        <authorList>
            <person name="Duran-Viseras A."/>
            <person name="Andrei A.-S."/>
            <person name="Vera-Gargallo B."/>
            <person name="Ghai R."/>
            <person name="Sanchez-Porro C."/>
            <person name="Ventosa A."/>
        </authorList>
    </citation>
    <scope>NUCLEOTIDE SEQUENCE [LARGE SCALE GENOMIC DNA]</scope>
    <source>
        <strain evidence="2 3">F18-79</strain>
    </source>
</reference>
<name>A0A5N5U878_9EURY</name>
<protein>
    <recommendedName>
        <fullName evidence="1">DUF8139 domain-containing protein</fullName>
    </recommendedName>
</protein>
<feature type="domain" description="DUF8139" evidence="1">
    <location>
        <begin position="7"/>
        <end position="79"/>
    </location>
</feature>
<comment type="caution">
    <text evidence="2">The sequence shown here is derived from an EMBL/GenBank/DDBJ whole genome shotgun (WGS) entry which is preliminary data.</text>
</comment>
<dbReference type="AlphaFoldDB" id="A0A5N5U878"/>
<dbReference type="Pfam" id="PF26460">
    <property type="entry name" value="DUF8139"/>
    <property type="match status" value="1"/>
</dbReference>
<keyword evidence="3" id="KW-1185">Reference proteome</keyword>
<proteinExistence type="predicted"/>
<evidence type="ECO:0000313" key="2">
    <source>
        <dbReference type="EMBL" id="KAB7514619.1"/>
    </source>
</evidence>
<dbReference type="InterPro" id="IPR058452">
    <property type="entry name" value="DUF8139"/>
</dbReference>
<gene>
    <name evidence="2" type="ORF">DM867_05735</name>
</gene>
<evidence type="ECO:0000259" key="1">
    <source>
        <dbReference type="Pfam" id="PF26460"/>
    </source>
</evidence>
<dbReference type="Proteomes" id="UP000326865">
    <property type="component" value="Unassembled WGS sequence"/>
</dbReference>
<dbReference type="EMBL" id="QKKZ01000002">
    <property type="protein sequence ID" value="KAB7514619.1"/>
    <property type="molecule type" value="Genomic_DNA"/>
</dbReference>